<dbReference type="AlphaFoldDB" id="A0A4Z2J2Y3"/>
<keyword evidence="2" id="KW-1185">Reference proteome</keyword>
<evidence type="ECO:0000313" key="2">
    <source>
        <dbReference type="Proteomes" id="UP000314294"/>
    </source>
</evidence>
<evidence type="ECO:0000313" key="1">
    <source>
        <dbReference type="EMBL" id="TNN84705.1"/>
    </source>
</evidence>
<comment type="caution">
    <text evidence="1">The sequence shown here is derived from an EMBL/GenBank/DDBJ whole genome shotgun (WGS) entry which is preliminary data.</text>
</comment>
<accession>A0A4Z2J2Y3</accession>
<proteinExistence type="predicted"/>
<dbReference type="Proteomes" id="UP000314294">
    <property type="component" value="Unassembled WGS sequence"/>
</dbReference>
<sequence>MAIILYEESSSQRLGYGWVGCNESEDWGRGHSSGWHVASALFPSNTSSHSRVYVYAFTFYGRVRRDGSPSGQTVGLPAQDLRYARGCLLYVLREKSHFLCCQQPAPEVVEGGKLHFLFVFTVNIQEDAEEHQEAAPDVPDG</sequence>
<name>A0A4Z2J2Y3_9TELE</name>
<dbReference type="EMBL" id="SRLO01000025">
    <property type="protein sequence ID" value="TNN84705.1"/>
    <property type="molecule type" value="Genomic_DNA"/>
</dbReference>
<protein>
    <submittedName>
        <fullName evidence="1">Uncharacterized protein</fullName>
    </submittedName>
</protein>
<gene>
    <name evidence="1" type="ORF">EYF80_005120</name>
</gene>
<organism evidence="1 2">
    <name type="scientific">Liparis tanakae</name>
    <name type="common">Tanaka's snailfish</name>
    <dbReference type="NCBI Taxonomy" id="230148"/>
    <lineage>
        <taxon>Eukaryota</taxon>
        <taxon>Metazoa</taxon>
        <taxon>Chordata</taxon>
        <taxon>Craniata</taxon>
        <taxon>Vertebrata</taxon>
        <taxon>Euteleostomi</taxon>
        <taxon>Actinopterygii</taxon>
        <taxon>Neopterygii</taxon>
        <taxon>Teleostei</taxon>
        <taxon>Neoteleostei</taxon>
        <taxon>Acanthomorphata</taxon>
        <taxon>Eupercaria</taxon>
        <taxon>Perciformes</taxon>
        <taxon>Cottioidei</taxon>
        <taxon>Cottales</taxon>
        <taxon>Liparidae</taxon>
        <taxon>Liparis</taxon>
    </lineage>
</organism>
<reference evidence="1 2" key="1">
    <citation type="submission" date="2019-03" db="EMBL/GenBank/DDBJ databases">
        <title>First draft genome of Liparis tanakae, snailfish: a comprehensive survey of snailfish specific genes.</title>
        <authorList>
            <person name="Kim W."/>
            <person name="Song I."/>
            <person name="Jeong J.-H."/>
            <person name="Kim D."/>
            <person name="Kim S."/>
            <person name="Ryu S."/>
            <person name="Song J.Y."/>
            <person name="Lee S.K."/>
        </authorList>
    </citation>
    <scope>NUCLEOTIDE SEQUENCE [LARGE SCALE GENOMIC DNA]</scope>
    <source>
        <tissue evidence="1">Muscle</tissue>
    </source>
</reference>